<dbReference type="Pfam" id="PF00005">
    <property type="entry name" value="ABC_tran"/>
    <property type="match status" value="2"/>
</dbReference>
<proteinExistence type="inferred from homology"/>
<dbReference type="EMBL" id="WTPX01000018">
    <property type="protein sequence ID" value="NNJ24850.1"/>
    <property type="molecule type" value="Genomic_DNA"/>
</dbReference>
<dbReference type="HAMAP" id="MF_00848">
    <property type="entry name" value="Uup"/>
    <property type="match status" value="1"/>
</dbReference>
<keyword evidence="2 9" id="KW-0677">Repeat</keyword>
<evidence type="ECO:0000313" key="13">
    <source>
        <dbReference type="Proteomes" id="UP000609651"/>
    </source>
</evidence>
<dbReference type="InterPro" id="IPR027417">
    <property type="entry name" value="P-loop_NTPase"/>
</dbReference>
<dbReference type="InterPro" id="IPR043686">
    <property type="entry name" value="Uup"/>
</dbReference>
<gene>
    <name evidence="9 12" type="primary">uup</name>
    <name evidence="12" type="ORF">LzC2_09100</name>
</gene>
<reference evidence="12 13" key="1">
    <citation type="journal article" date="2020" name="Syst. Appl. Microbiol.">
        <title>Alienimonas chondri sp. nov., a novel planctomycete isolated from the biofilm of the red alga Chondrus crispus.</title>
        <authorList>
            <person name="Vitorino I."/>
            <person name="Albuquerque L."/>
            <person name="Wiegand S."/>
            <person name="Kallscheuer N."/>
            <person name="da Costa M.S."/>
            <person name="Lobo-da-Cunha A."/>
            <person name="Jogler C."/>
            <person name="Lage O.M."/>
        </authorList>
    </citation>
    <scope>NUCLEOTIDE SEQUENCE [LARGE SCALE GENOMIC DNA]</scope>
    <source>
        <strain evidence="12 13">LzC2</strain>
    </source>
</reference>
<name>A0ABX1V9T5_9PLAN</name>
<dbReference type="PROSITE" id="PS50893">
    <property type="entry name" value="ABC_TRANSPORTER_2"/>
    <property type="match status" value="2"/>
</dbReference>
<comment type="similarity">
    <text evidence="9">Belongs to the ABC transporter superfamily. ABCF family. Uup subfamily.</text>
</comment>
<keyword evidence="13" id="KW-1185">Reference proteome</keyword>
<dbReference type="InterPro" id="IPR037118">
    <property type="entry name" value="Val-tRNA_synth_C_sf"/>
</dbReference>
<dbReference type="Proteomes" id="UP000609651">
    <property type="component" value="Unassembled WGS sequence"/>
</dbReference>
<dbReference type="PANTHER" id="PTHR42855">
    <property type="entry name" value="ABC TRANSPORTER ATP-BINDING SUBUNIT"/>
    <property type="match status" value="1"/>
</dbReference>
<dbReference type="InterPro" id="IPR032524">
    <property type="entry name" value="ABC_tran_C"/>
</dbReference>
<keyword evidence="1 9" id="KW-0963">Cytoplasm</keyword>
<dbReference type="SUPFAM" id="SSF52540">
    <property type="entry name" value="P-loop containing nucleoside triphosphate hydrolases"/>
    <property type="match status" value="2"/>
</dbReference>
<dbReference type="InterPro" id="IPR032781">
    <property type="entry name" value="ABC_tran_Xtn"/>
</dbReference>
<dbReference type="GO" id="GO:0005524">
    <property type="term" value="F:ATP binding"/>
    <property type="evidence" value="ECO:0007669"/>
    <property type="project" value="UniProtKB-KW"/>
</dbReference>
<dbReference type="SMART" id="SM00382">
    <property type="entry name" value="AAA"/>
    <property type="match status" value="2"/>
</dbReference>
<evidence type="ECO:0000256" key="3">
    <source>
        <dbReference type="ARBA" id="ARBA00022741"/>
    </source>
</evidence>
<feature type="binding site" evidence="9">
    <location>
        <begin position="326"/>
        <end position="333"/>
    </location>
    <ligand>
        <name>ATP</name>
        <dbReference type="ChEBI" id="CHEBI:30616"/>
        <label>2</label>
    </ligand>
</feature>
<feature type="binding site" evidence="9">
    <location>
        <begin position="36"/>
        <end position="43"/>
    </location>
    <ligand>
        <name>ATP</name>
        <dbReference type="ChEBI" id="CHEBI:30616"/>
        <label>1</label>
    </ligand>
</feature>
<feature type="domain" description="ABC transporter" evidence="11">
    <location>
        <begin position="4"/>
        <end position="225"/>
    </location>
</feature>
<evidence type="ECO:0000256" key="10">
    <source>
        <dbReference type="SAM" id="MobiDB-lite"/>
    </source>
</evidence>
<comment type="caution">
    <text evidence="12">The sequence shown here is derived from an EMBL/GenBank/DDBJ whole genome shotgun (WGS) entry which is preliminary data.</text>
</comment>
<organism evidence="12 13">
    <name type="scientific">Alienimonas chondri</name>
    <dbReference type="NCBI Taxonomy" id="2681879"/>
    <lineage>
        <taxon>Bacteria</taxon>
        <taxon>Pseudomonadati</taxon>
        <taxon>Planctomycetota</taxon>
        <taxon>Planctomycetia</taxon>
        <taxon>Planctomycetales</taxon>
        <taxon>Planctomycetaceae</taxon>
        <taxon>Alienimonas</taxon>
    </lineage>
</organism>
<dbReference type="InterPro" id="IPR051309">
    <property type="entry name" value="ABCF_ATPase"/>
</dbReference>
<dbReference type="PANTHER" id="PTHR42855:SF1">
    <property type="entry name" value="ABC TRANSPORTER DOMAIN-CONTAINING PROTEIN"/>
    <property type="match status" value="1"/>
</dbReference>
<accession>A0ABX1V9T5</accession>
<dbReference type="EC" id="3.6.1.-" evidence="9"/>
<dbReference type="Gene3D" id="1.10.287.380">
    <property type="entry name" value="Valyl-tRNA synthetase, C-terminal domain"/>
    <property type="match status" value="1"/>
</dbReference>
<evidence type="ECO:0000256" key="8">
    <source>
        <dbReference type="ARBA" id="ARBA00023204"/>
    </source>
</evidence>
<keyword evidence="7 9" id="KW-0238">DNA-binding</keyword>
<evidence type="ECO:0000256" key="7">
    <source>
        <dbReference type="ARBA" id="ARBA00023125"/>
    </source>
</evidence>
<dbReference type="InterPro" id="IPR003593">
    <property type="entry name" value="AAA+_ATPase"/>
</dbReference>
<dbReference type="Gene3D" id="3.40.50.300">
    <property type="entry name" value="P-loop containing nucleotide triphosphate hydrolases"/>
    <property type="match status" value="2"/>
</dbReference>
<dbReference type="Pfam" id="PF12848">
    <property type="entry name" value="ABC_tran_Xtn"/>
    <property type="match status" value="1"/>
</dbReference>
<keyword evidence="4 9" id="KW-0227">DNA damage</keyword>
<dbReference type="CDD" id="cd03221">
    <property type="entry name" value="ABCF_EF-3"/>
    <property type="match status" value="2"/>
</dbReference>
<evidence type="ECO:0000256" key="6">
    <source>
        <dbReference type="ARBA" id="ARBA00022840"/>
    </source>
</evidence>
<dbReference type="InterPro" id="IPR003439">
    <property type="entry name" value="ABC_transporter-like_ATP-bd"/>
</dbReference>
<evidence type="ECO:0000256" key="4">
    <source>
        <dbReference type="ARBA" id="ARBA00022763"/>
    </source>
</evidence>
<protein>
    <recommendedName>
        <fullName evidence="9">ATP-binding protein Uup</fullName>
        <ecNumber evidence="9">3.6.1.-</ecNumber>
    </recommendedName>
</protein>
<keyword evidence="8 9" id="KW-0234">DNA repair</keyword>
<keyword evidence="3 9" id="KW-0547">Nucleotide-binding</keyword>
<evidence type="ECO:0000259" key="11">
    <source>
        <dbReference type="PROSITE" id="PS50893"/>
    </source>
</evidence>
<comment type="subcellular location">
    <subcellularLocation>
        <location evidence="9">Cytoplasm</location>
    </subcellularLocation>
    <text evidence="9">Associates with ribosomes.</text>
</comment>
<keyword evidence="6 9" id="KW-0067">ATP-binding</keyword>
<dbReference type="InterPro" id="IPR017871">
    <property type="entry name" value="ABC_transporter-like_CS"/>
</dbReference>
<evidence type="ECO:0000313" key="12">
    <source>
        <dbReference type="EMBL" id="NNJ24850.1"/>
    </source>
</evidence>
<evidence type="ECO:0000256" key="5">
    <source>
        <dbReference type="ARBA" id="ARBA00022801"/>
    </source>
</evidence>
<dbReference type="Pfam" id="PF16326">
    <property type="entry name" value="ABC_tran_CTD"/>
    <property type="match status" value="1"/>
</dbReference>
<sequence>MSLLSLEDVTFSHGEAALLNGVTLRLEAGQRMALVGRNGAGKSTLMNLAAGNLAPDEGAINVQKGRVLTRLEQEVPAGTAGTVREVVTRGAQAAGAQKEHPPEDWEIDIAVDRVIGELNLDPDEQFADLSAGRKRRALLARALAPDPDVLLLDEPTNHLDVESIAVVEKLAGSLRGAVLFVTHDRAFLKRVANRIGELDRGGLSAWECDYETFLTRRAQQLEAEEAQAAAFDKVLAREEAWIRQGIKARRTRNEGRVRALEDLRRQRAARRQKLGNANMVAAAAEKSGRLVLKADSVTFTYPGAGEPTVRDLNLTLSRGDKLGLLGPNGCGKTTALRLLLGALTPDSGSVREGTNLEVAYFDQLRDTLDPTKSVRESVTDGAEEVTIGGRKKHVVGYLGDFLFPPDRVNVAVGSLSGGERNRLLLARLFTKPSNVLVLDEPTNDLDLETLELLEGLLVDYTGTVLLVSHDRDFLDHVATSVLAYEGDGQFKEYDGGFSDWMRARDAAEAAGGVTPSAGNSQAPAKSKPAGKKLSFKERKELDGLPAKMEKLEAEQAELHAAMAEAGFYQRSQEEITAATDRDAALTKQLEAAFERWETLEERATA</sequence>
<comment type="catalytic activity">
    <reaction evidence="9">
        <text>ATP + H2O = ADP + phosphate + H(+)</text>
        <dbReference type="Rhea" id="RHEA:13065"/>
        <dbReference type="ChEBI" id="CHEBI:15377"/>
        <dbReference type="ChEBI" id="CHEBI:15378"/>
        <dbReference type="ChEBI" id="CHEBI:30616"/>
        <dbReference type="ChEBI" id="CHEBI:43474"/>
        <dbReference type="ChEBI" id="CHEBI:456216"/>
    </reaction>
</comment>
<keyword evidence="5 9" id="KW-0378">Hydrolase</keyword>
<dbReference type="RefSeq" id="WP_171184237.1">
    <property type="nucleotide sequence ID" value="NZ_WTPX01000018.1"/>
</dbReference>
<evidence type="ECO:0000256" key="2">
    <source>
        <dbReference type="ARBA" id="ARBA00022737"/>
    </source>
</evidence>
<evidence type="ECO:0000256" key="9">
    <source>
        <dbReference type="HAMAP-Rule" id="MF_00848"/>
    </source>
</evidence>
<comment type="function">
    <text evidence="9">Probably plays a role in ribosome assembly or function. May be involved in resolution of branched DNA intermediates that result from template switching in postreplication gaps. Binds DNA and has ATPase activity.</text>
</comment>
<feature type="domain" description="ABC transporter" evidence="11">
    <location>
        <begin position="292"/>
        <end position="511"/>
    </location>
</feature>
<dbReference type="PROSITE" id="PS00211">
    <property type="entry name" value="ABC_TRANSPORTER_1"/>
    <property type="match status" value="1"/>
</dbReference>
<feature type="region of interest" description="Disordered" evidence="10">
    <location>
        <begin position="511"/>
        <end position="531"/>
    </location>
</feature>
<evidence type="ECO:0000256" key="1">
    <source>
        <dbReference type="ARBA" id="ARBA00022490"/>
    </source>
</evidence>